<dbReference type="CDD" id="cd04039">
    <property type="entry name" value="C2_PSD"/>
    <property type="match status" value="1"/>
</dbReference>
<comment type="catalytic activity">
    <reaction evidence="11">
        <text>a 1,2-diacyl-sn-glycero-3-phospho-L-serine + H(+) = a 1,2-diacyl-sn-glycero-3-phosphoethanolamine + CO2</text>
        <dbReference type="Rhea" id="RHEA:20828"/>
        <dbReference type="ChEBI" id="CHEBI:15378"/>
        <dbReference type="ChEBI" id="CHEBI:16526"/>
        <dbReference type="ChEBI" id="CHEBI:57262"/>
        <dbReference type="ChEBI" id="CHEBI:64612"/>
        <dbReference type="EC" id="4.1.1.65"/>
    </reaction>
</comment>
<dbReference type="InterPro" id="IPR000008">
    <property type="entry name" value="C2_dom"/>
</dbReference>
<keyword evidence="11" id="KW-0967">Endosome</keyword>
<feature type="site" description="Cleavage (non-hydrolytic); by autocatalysis" evidence="11">
    <location>
        <begin position="899"/>
        <end position="900"/>
    </location>
</feature>
<name>B6K1H3_SCHJY</name>
<feature type="modified residue" description="Pyruvic acid (Ser); by autocatalysis" evidence="11">
    <location>
        <position position="900"/>
    </location>
</feature>
<evidence type="ECO:0000259" key="13">
    <source>
        <dbReference type="PROSITE" id="PS50004"/>
    </source>
</evidence>
<evidence type="ECO:0000256" key="1">
    <source>
        <dbReference type="ARBA" id="ARBA00005189"/>
    </source>
</evidence>
<dbReference type="VEuPathDB" id="FungiDB:SJAG_02902"/>
<dbReference type="GO" id="GO:0005795">
    <property type="term" value="C:Golgi stack"/>
    <property type="evidence" value="ECO:0007669"/>
    <property type="project" value="UniProtKB-UniRule"/>
</dbReference>
<comment type="domain">
    <text evidence="11">The C2 domains have an essential, but non-catalytic function. They may facilitate interactions with other proteins and are required for lipid transport function.</text>
</comment>
<evidence type="ECO:0000256" key="2">
    <source>
        <dbReference type="ARBA" id="ARBA00022516"/>
    </source>
</evidence>
<feature type="active site" description="Charge relay system; for autoendoproteolytic cleavage activity" evidence="11">
    <location>
        <position position="813"/>
    </location>
</feature>
<dbReference type="STRING" id="402676.B6K1H3"/>
<dbReference type="GO" id="GO:0010008">
    <property type="term" value="C:endosome membrane"/>
    <property type="evidence" value="ECO:0007669"/>
    <property type="project" value="UniProtKB-SubCell"/>
</dbReference>
<reference evidence="14 16" key="1">
    <citation type="journal article" date="2011" name="Science">
        <title>Comparative functional genomics of the fission yeasts.</title>
        <authorList>
            <person name="Rhind N."/>
            <person name="Chen Z."/>
            <person name="Yassour M."/>
            <person name="Thompson D.A."/>
            <person name="Haas B.J."/>
            <person name="Habib N."/>
            <person name="Wapinski I."/>
            <person name="Roy S."/>
            <person name="Lin M.F."/>
            <person name="Heiman D.I."/>
            <person name="Young S.K."/>
            <person name="Furuya K."/>
            <person name="Guo Y."/>
            <person name="Pidoux A."/>
            <person name="Chen H.M."/>
            <person name="Robbertse B."/>
            <person name="Goldberg J.M."/>
            <person name="Aoki K."/>
            <person name="Bayne E.H."/>
            <person name="Berlin A.M."/>
            <person name="Desjardins C.A."/>
            <person name="Dobbs E."/>
            <person name="Dukaj L."/>
            <person name="Fan L."/>
            <person name="FitzGerald M.G."/>
            <person name="French C."/>
            <person name="Gujja S."/>
            <person name="Hansen K."/>
            <person name="Keifenheim D."/>
            <person name="Levin J.Z."/>
            <person name="Mosher R.A."/>
            <person name="Mueller C.A."/>
            <person name="Pfiffner J."/>
            <person name="Priest M."/>
            <person name="Russ C."/>
            <person name="Smialowska A."/>
            <person name="Swoboda P."/>
            <person name="Sykes S.M."/>
            <person name="Vaughn M."/>
            <person name="Vengrova S."/>
            <person name="Yoder R."/>
            <person name="Zeng Q."/>
            <person name="Allshire R."/>
            <person name="Baulcombe D."/>
            <person name="Birren B.W."/>
            <person name="Brown W."/>
            <person name="Ekwall K."/>
            <person name="Kellis M."/>
            <person name="Leatherwood J."/>
            <person name="Levin H."/>
            <person name="Margalit H."/>
            <person name="Martienssen R."/>
            <person name="Nieduszynski C.A."/>
            <person name="Spatafora J.W."/>
            <person name="Friedman N."/>
            <person name="Dalgaard J.Z."/>
            <person name="Baumann P."/>
            <person name="Niki H."/>
            <person name="Regev A."/>
            <person name="Nusbaum C."/>
        </authorList>
    </citation>
    <scope>NUCLEOTIDE SEQUENCE [LARGE SCALE GENOMIC DNA]</scope>
    <source>
        <strain evidence="16">yFS275 / FY16936</strain>
    </source>
</reference>
<feature type="chain" id="PRO_5023392850" description="Phosphatidylserine decarboxylase 2 alpha chain" evidence="11">
    <location>
        <begin position="900"/>
        <end position="949"/>
    </location>
</feature>
<dbReference type="HOGENOM" id="CLU_002661_0_0_1"/>
<dbReference type="UniPathway" id="UPA00558">
    <property type="reaction ID" value="UER00616"/>
</dbReference>
<dbReference type="HAMAP" id="MF_00663">
    <property type="entry name" value="PS_decarb_PSD_B_type2"/>
    <property type="match status" value="1"/>
</dbReference>
<evidence type="ECO:0000313" key="14">
    <source>
        <dbReference type="EMBL" id="EEB07794.1"/>
    </source>
</evidence>
<evidence type="ECO:0000256" key="9">
    <source>
        <dbReference type="ARBA" id="ARBA00023264"/>
    </source>
</evidence>
<dbReference type="OMA" id="TCASRDW"/>
<dbReference type="PROSITE" id="PS50004">
    <property type="entry name" value="C2"/>
    <property type="match status" value="1"/>
</dbReference>
<keyword evidence="2 11" id="KW-0444">Lipid biosynthesis</keyword>
<comment type="subcellular location">
    <subcellularLocation>
        <location evidence="11">Golgi apparatus membrane</location>
        <topology evidence="11">Peripheral membrane protein</topology>
        <orientation evidence="11">Cytoplasmic side</orientation>
    </subcellularLocation>
    <subcellularLocation>
        <location evidence="11">Endosome membrane</location>
        <topology evidence="11">Peripheral membrane protein</topology>
        <orientation evidence="11">Cytoplasmic side</orientation>
    </subcellularLocation>
</comment>
<dbReference type="PANTHER" id="PTHR10067:SF17">
    <property type="entry name" value="PHOSPHATIDYLSERINE DECARBOXYLASE PROENZYME 2"/>
    <property type="match status" value="1"/>
</dbReference>
<keyword evidence="10 11" id="KW-0670">Pyruvate</keyword>
<dbReference type="InterPro" id="IPR035892">
    <property type="entry name" value="C2_domain_sf"/>
</dbReference>
<dbReference type="InterPro" id="IPR033177">
    <property type="entry name" value="PSD-B"/>
</dbReference>
<proteinExistence type="inferred from homology"/>
<keyword evidence="11" id="KW-0333">Golgi apparatus</keyword>
<dbReference type="EC" id="4.1.1.65" evidence="11"/>
<evidence type="ECO:0000256" key="12">
    <source>
        <dbReference type="SAM" id="MobiDB-lite"/>
    </source>
</evidence>
<dbReference type="Proteomes" id="UP000001744">
    <property type="component" value="Unassembled WGS sequence"/>
</dbReference>
<protein>
    <recommendedName>
        <fullName evidence="11">Phosphatidylserine decarboxylase proenzyme 2</fullName>
        <ecNumber evidence="11">4.1.1.65</ecNumber>
    </recommendedName>
    <component>
        <recommendedName>
            <fullName evidence="11">Phosphatidylserine decarboxylase 2 beta chain</fullName>
        </recommendedName>
    </component>
    <component>
        <recommendedName>
            <fullName evidence="11">Phosphatidylserine decarboxylase 2 alpha chain</fullName>
        </recommendedName>
    </component>
</protein>
<comment type="similarity">
    <text evidence="11">Belongs to the phosphatidylserine decarboxylase family. PSD-B subfamily. Eukaryotic type II sub-subfamily.</text>
</comment>
<sequence length="949" mass="106303">MAPFHFRSRRKKSRSKEGVTPNYECFVHVTIGQARCLLSFNEDEYDDQMQIRLCFKTKLMQCCTPYTHLTKQFNWDTALQLPVDAQYKVNLSLVSDSKLKTKSNELGSCEIDIHNLFNGSESSTPNELHYLYADASRKGNPVYAVELQWSLMESSADASLSDTSSVDRLSVPSSPQLLGTSDLMYTTNNLSSLDLNSSKADLGTLSGDERPPLNELKGEQVESLGIPSAGSSTSSKKSKSNTLDGFQFSADGELLGFMYIEVNSAKNLPPLPNALHTGFDMDPFVIVSFAHNTSRTRVIKHELNPVFHSRFLFEVGALEKNYDIVFKVVDRDKVSLNDSVGTVSYNVQNFIRRSIQPDPVTGLYDVSADTTSHTDTKSKNHDNSMEKIIADFSSAIDKNLQTELVVETLPLQLCCKNAQSYLTATLSFSGMFFPVAAIRQKFWRVMLAQYASDGQISRLEFNILLDSLGSNIPTETIDALFNKYLNDSVTEPNEDSLSEDNAVRCLEDLAKQVRLAENSDDYSSNSEISFVTSDYSLSPDATIVDDDEEAMDSRHATGLHLIRLKKCPLCQKISFAKMSQSKAIIHMTTCATHDWKRIDRIMMADYVTSSQAQKRWFSKVFNKVVYGNYRIGANSANTLVQNRKTGQIEEERMNMYIRVGIRLMYRGIRNSRIEGARVKKALRNITLKQGKKYDSPSSLKDIPAFIKFFRLPLEEVYVPEGGFKTFNEFFYRSLKPGSRPCASPDDPKVLVSPADSRAVFYESIEAATTFWIKGREFSVAGLLGPDFSKDAPNYADGSIAIFRLAPQDYHRYHSPVRGVVGKTSKIDGQYYTVNPMAVRSTLNVFGENARTITPIDSPEFGRVMFVSVGAMMVGSIVHSVKANDWVDRTDEFGYFKFGGSTVITIFEKHRVVFDEELKRNSKLGIETLVKVGEQIGRAINSGVSDEKSE</sequence>
<dbReference type="PANTHER" id="PTHR10067">
    <property type="entry name" value="PHOSPHATIDYLSERINE DECARBOXYLASE"/>
    <property type="match status" value="1"/>
</dbReference>
<feature type="active site" description="Charge relay system; for autoendoproteolytic cleavage activity" evidence="11">
    <location>
        <position position="755"/>
    </location>
</feature>
<evidence type="ECO:0000256" key="7">
    <source>
        <dbReference type="ARBA" id="ARBA00023209"/>
    </source>
</evidence>
<dbReference type="NCBIfam" id="TIGR00163">
    <property type="entry name" value="PS_decarb"/>
    <property type="match status" value="1"/>
</dbReference>
<dbReference type="GO" id="GO:0016540">
    <property type="term" value="P:protein autoprocessing"/>
    <property type="evidence" value="ECO:0007669"/>
    <property type="project" value="UniProtKB-UniRule"/>
</dbReference>
<keyword evidence="4 11" id="KW-0443">Lipid metabolism</keyword>
<dbReference type="Pfam" id="PF02666">
    <property type="entry name" value="PS_Dcarbxylase"/>
    <property type="match status" value="1"/>
</dbReference>
<evidence type="ECO:0000256" key="3">
    <source>
        <dbReference type="ARBA" id="ARBA00022793"/>
    </source>
</evidence>
<dbReference type="eggNOG" id="KOG2419">
    <property type="taxonomic scope" value="Eukaryota"/>
</dbReference>
<dbReference type="AlphaFoldDB" id="B6K1H3"/>
<evidence type="ECO:0000256" key="6">
    <source>
        <dbReference type="ARBA" id="ARBA00023145"/>
    </source>
</evidence>
<feature type="chain" id="PRO_5023392851" description="Phosphatidylserine decarboxylase 2 beta chain" evidence="11">
    <location>
        <begin position="1"/>
        <end position="899"/>
    </location>
</feature>
<comment type="pathway">
    <text evidence="1">Lipid metabolism.</text>
</comment>
<dbReference type="GeneID" id="7048585"/>
<evidence type="ECO:0000256" key="11">
    <source>
        <dbReference type="HAMAP-Rule" id="MF_03209"/>
    </source>
</evidence>
<evidence type="ECO:0000313" key="15">
    <source>
        <dbReference type="JaponicusDB" id="SJAG_02902"/>
    </source>
</evidence>
<keyword evidence="3 11" id="KW-0210">Decarboxylase</keyword>
<comment type="pathway">
    <text evidence="11">Phospholipid metabolism; phosphatidylethanolamine biosynthesis; phosphatidylethanolamine from CDP-diacylglycerol: step 2/2.</text>
</comment>
<dbReference type="GO" id="GO:0004609">
    <property type="term" value="F:phosphatidylserine decarboxylase activity"/>
    <property type="evidence" value="ECO:0007669"/>
    <property type="project" value="UniProtKB-UniRule"/>
</dbReference>
<feature type="compositionally biased region" description="Basic and acidic residues" evidence="12">
    <location>
        <begin position="207"/>
        <end position="220"/>
    </location>
</feature>
<keyword evidence="7 11" id="KW-0594">Phospholipid biosynthesis</keyword>
<dbReference type="SMART" id="SM00239">
    <property type="entry name" value="C2"/>
    <property type="match status" value="2"/>
</dbReference>
<evidence type="ECO:0000256" key="5">
    <source>
        <dbReference type="ARBA" id="ARBA00023136"/>
    </source>
</evidence>
<dbReference type="InterPro" id="IPR033179">
    <property type="entry name" value="PSD_type2_pro"/>
</dbReference>
<dbReference type="RefSeq" id="XP_002174087.1">
    <property type="nucleotide sequence ID" value="XM_002174051.2"/>
</dbReference>
<dbReference type="JaponicusDB" id="SJAG_02902">
    <property type="gene designation" value="psd3"/>
</dbReference>
<dbReference type="GO" id="GO:0000139">
    <property type="term" value="C:Golgi membrane"/>
    <property type="evidence" value="ECO:0007669"/>
    <property type="project" value="UniProtKB-SubCell"/>
</dbReference>
<feature type="active site" description="Charge relay system; for autoendoproteolytic cleavage activity" evidence="11">
    <location>
        <position position="900"/>
    </location>
</feature>
<dbReference type="EMBL" id="KE651166">
    <property type="protein sequence ID" value="EEB07794.1"/>
    <property type="molecule type" value="Genomic_DNA"/>
</dbReference>
<evidence type="ECO:0000256" key="4">
    <source>
        <dbReference type="ARBA" id="ARBA00023098"/>
    </source>
</evidence>
<keyword evidence="6 11" id="KW-0865">Zymogen</keyword>
<keyword evidence="16" id="KW-1185">Reference proteome</keyword>
<accession>B6K1H3</accession>
<feature type="domain" description="C2" evidence="13">
    <location>
        <begin position="242"/>
        <end position="360"/>
    </location>
</feature>
<comment type="function">
    <text evidence="11">Catalyzes the formation of phosphatidylethanolamine (PtdEtn) from phosphatidylserine (PtdSer). Plays a central role in phospholipid metabolism and in the interorganelle trafficking of phosphatidylserine.</text>
</comment>
<keyword evidence="9 11" id="KW-1208">Phospholipid metabolism</keyword>
<comment type="PTM">
    <text evidence="11">Is synthesized initially as an inactive proenzyme. Formation of the active enzyme involves a self-maturation process in which the active site pyruvoyl group is generated from an internal serine residue via an autocatalytic post-translational modification. Two non-identical subunits are generated from the proenzyme in this reaction, and the pyruvate is formed at the N-terminus of the alpha chain, which is derived from the carboxyl end of the proenzyme. The autoendoproteolytic cleavage occurs by a canonical serine protease mechanism, in which the side chain hydroxyl group of the serine supplies its oxygen atom to form the C-terminus of the beta chain, while the remainder of the serine residue undergoes an oxidative deamination to produce ammonia and the pyruvoyl prosthetic group on the alpha chain. During this reaction, the Ser that is part of the protease active site of the proenzyme becomes the pyruvoyl prosthetic group, which constitutes an essential element of the active site of the mature decarboxylase.</text>
</comment>
<feature type="active site" description="Schiff-base intermediate with substrate; via pyruvic acid; for decarboxylase activity" evidence="11">
    <location>
        <position position="900"/>
    </location>
</feature>
<gene>
    <name evidence="15" type="primary">psd3</name>
    <name evidence="11" type="synonym">PSD2</name>
    <name evidence="14" type="ORF">SJAG_02902</name>
</gene>
<dbReference type="OrthoDB" id="67700at2759"/>
<dbReference type="SUPFAM" id="SSF49562">
    <property type="entry name" value="C2 domain (Calcium/lipid-binding domain, CaLB)"/>
    <property type="match status" value="1"/>
</dbReference>
<comment type="subunit">
    <text evidence="11">Heterodimer of a large membrane-associated beta subunit and a small pyruvoyl-containing alpha subunit. Interacts with pstB2. This interaction may be a means to structurally tether the donor membrane (ER) harboring PstB2 to acceptor membranes (Golgi/endosomes) harboring PSD2 during PtdSer transport to the site of PtdEtn synthesis.</text>
</comment>
<dbReference type="Gene3D" id="2.60.40.150">
    <property type="entry name" value="C2 domain"/>
    <property type="match status" value="1"/>
</dbReference>
<evidence type="ECO:0000313" key="16">
    <source>
        <dbReference type="Proteomes" id="UP000001744"/>
    </source>
</evidence>
<dbReference type="Pfam" id="PF00168">
    <property type="entry name" value="C2"/>
    <property type="match status" value="1"/>
</dbReference>
<dbReference type="InterPro" id="IPR003817">
    <property type="entry name" value="PS_Dcarbxylase"/>
</dbReference>
<keyword evidence="8 11" id="KW-0456">Lyase</keyword>
<keyword evidence="5 11" id="KW-0472">Membrane</keyword>
<evidence type="ECO:0000256" key="10">
    <source>
        <dbReference type="ARBA" id="ARBA00023317"/>
    </source>
</evidence>
<evidence type="ECO:0000256" key="8">
    <source>
        <dbReference type="ARBA" id="ARBA00023239"/>
    </source>
</evidence>
<dbReference type="GO" id="GO:0006646">
    <property type="term" value="P:phosphatidylethanolamine biosynthetic process"/>
    <property type="evidence" value="ECO:0007669"/>
    <property type="project" value="UniProtKB-UniRule"/>
</dbReference>
<comment type="cofactor">
    <cofactor evidence="11">
        <name>pyruvate</name>
        <dbReference type="ChEBI" id="CHEBI:15361"/>
    </cofactor>
    <text evidence="11">Binds 1 pyruvoyl group covalently per subunit.</text>
</comment>
<organism evidence="14 16">
    <name type="scientific">Schizosaccharomyces japonicus (strain yFS275 / FY16936)</name>
    <name type="common">Fission yeast</name>
    <dbReference type="NCBI Taxonomy" id="402676"/>
    <lineage>
        <taxon>Eukaryota</taxon>
        <taxon>Fungi</taxon>
        <taxon>Dikarya</taxon>
        <taxon>Ascomycota</taxon>
        <taxon>Taphrinomycotina</taxon>
        <taxon>Schizosaccharomycetes</taxon>
        <taxon>Schizosaccharomycetales</taxon>
        <taxon>Schizosaccharomycetaceae</taxon>
        <taxon>Schizosaccharomyces</taxon>
    </lineage>
</organism>
<feature type="region of interest" description="Disordered" evidence="12">
    <location>
        <begin position="201"/>
        <end position="241"/>
    </location>
</feature>